<evidence type="ECO:0000313" key="3">
    <source>
        <dbReference type="Proteomes" id="UP000240481"/>
    </source>
</evidence>
<keyword evidence="1" id="KW-0732">Signal</keyword>
<gene>
    <name evidence="2" type="ORF">C9I94_09510</name>
</gene>
<comment type="caution">
    <text evidence="2">The sequence shown here is derived from an EMBL/GenBank/DDBJ whole genome shotgun (WGS) entry which is preliminary data.</text>
</comment>
<dbReference type="EMBL" id="PYLZ01000004">
    <property type="protein sequence ID" value="PSW25032.1"/>
    <property type="molecule type" value="Genomic_DNA"/>
</dbReference>
<protein>
    <submittedName>
        <fullName evidence="2">Uncharacterized protein</fullName>
    </submittedName>
</protein>
<dbReference type="Proteomes" id="UP000240481">
    <property type="component" value="Unassembled WGS sequence"/>
</dbReference>
<reference evidence="2 3" key="1">
    <citation type="submission" date="2018-01" db="EMBL/GenBank/DDBJ databases">
        <title>Whole genome sequencing of Histamine producing bacteria.</title>
        <authorList>
            <person name="Butler K."/>
        </authorList>
    </citation>
    <scope>NUCLEOTIDE SEQUENCE [LARGE SCALE GENOMIC DNA]</scope>
    <source>
        <strain evidence="2 3">DSM 24669</strain>
    </source>
</reference>
<keyword evidence="3" id="KW-1185">Reference proteome</keyword>
<feature type="signal peptide" evidence="1">
    <location>
        <begin position="1"/>
        <end position="34"/>
    </location>
</feature>
<proteinExistence type="predicted"/>
<accession>A0A0J8VEC7</accession>
<organism evidence="2 3">
    <name type="scientific">Photobacterium swingsii</name>
    <dbReference type="NCBI Taxonomy" id="680026"/>
    <lineage>
        <taxon>Bacteria</taxon>
        <taxon>Pseudomonadati</taxon>
        <taxon>Pseudomonadota</taxon>
        <taxon>Gammaproteobacteria</taxon>
        <taxon>Vibrionales</taxon>
        <taxon>Vibrionaceae</taxon>
        <taxon>Photobacterium</taxon>
    </lineage>
</organism>
<dbReference type="STRING" id="680026.AB733_04825"/>
<feature type="chain" id="PRO_5030009153" evidence="1">
    <location>
        <begin position="35"/>
        <end position="71"/>
    </location>
</feature>
<sequence>MKKKYIKPVIATSSFRVGLPTVLAVGAVAAAAGAASVAVGKMVGDITNIKASHNSGNLKVRGSNEKNVCIA</sequence>
<evidence type="ECO:0000313" key="2">
    <source>
        <dbReference type="EMBL" id="PSW25032.1"/>
    </source>
</evidence>
<dbReference type="AlphaFoldDB" id="A0A0J8VEC7"/>
<evidence type="ECO:0000256" key="1">
    <source>
        <dbReference type="SAM" id="SignalP"/>
    </source>
</evidence>
<dbReference type="RefSeq" id="WP_048897751.1">
    <property type="nucleotide sequence ID" value="NZ_AP024853.1"/>
</dbReference>
<name>A0A0J8VEC7_9GAMM</name>